<dbReference type="Pfam" id="PF01638">
    <property type="entry name" value="HxlR"/>
    <property type="match status" value="1"/>
</dbReference>
<feature type="domain" description="HTH hxlR-type" evidence="4">
    <location>
        <begin position="8"/>
        <end position="109"/>
    </location>
</feature>
<keyword evidence="1" id="KW-0805">Transcription regulation</keyword>
<evidence type="ECO:0000313" key="6">
    <source>
        <dbReference type="Proteomes" id="UP000677218"/>
    </source>
</evidence>
<evidence type="ECO:0000313" key="5">
    <source>
        <dbReference type="EMBL" id="GFZ27531.1"/>
    </source>
</evidence>
<name>A0A916QL40_9LACO</name>
<accession>A0A916QL40</accession>
<evidence type="ECO:0000256" key="2">
    <source>
        <dbReference type="ARBA" id="ARBA00023125"/>
    </source>
</evidence>
<sequence>MANQLPSCPIATAIILVGDKWKIQIMRELLRDRPASKHYSDFKHAIPEISDKMLSKSLKALESDHLLKRQISTTTPLRSTYTLTPMGADLTKVVAALKTWGTKYKKEFEEK</sequence>
<dbReference type="PANTHER" id="PTHR33204:SF18">
    <property type="entry name" value="TRANSCRIPTIONAL REGULATORY PROTEIN"/>
    <property type="match status" value="1"/>
</dbReference>
<comment type="caution">
    <text evidence="5">The sequence shown here is derived from an EMBL/GenBank/DDBJ whole genome shotgun (WGS) entry which is preliminary data.</text>
</comment>
<evidence type="ECO:0000259" key="4">
    <source>
        <dbReference type="PROSITE" id="PS51118"/>
    </source>
</evidence>
<reference evidence="5" key="1">
    <citation type="submission" date="2020-08" db="EMBL/GenBank/DDBJ databases">
        <title>Taxonomic study for Lactobacillus species isolated from hardwood bark.</title>
        <authorList>
            <person name="Tohno M."/>
            <person name="Tanizawa Y."/>
        </authorList>
    </citation>
    <scope>NUCLEOTIDE SEQUENCE</scope>
    <source>
        <strain evidence="5">B40</strain>
    </source>
</reference>
<dbReference type="GO" id="GO:0003677">
    <property type="term" value="F:DNA binding"/>
    <property type="evidence" value="ECO:0007669"/>
    <property type="project" value="UniProtKB-KW"/>
</dbReference>
<gene>
    <name evidence="5" type="ORF">LCB40_14110</name>
</gene>
<organism evidence="5 6">
    <name type="scientific">Lactobacillus corticis</name>
    <dbReference type="NCBI Taxonomy" id="2201249"/>
    <lineage>
        <taxon>Bacteria</taxon>
        <taxon>Bacillati</taxon>
        <taxon>Bacillota</taxon>
        <taxon>Bacilli</taxon>
        <taxon>Lactobacillales</taxon>
        <taxon>Lactobacillaceae</taxon>
        <taxon>Lactobacillus</taxon>
    </lineage>
</organism>
<protein>
    <submittedName>
        <fullName evidence="5">MarR family transcriptional regulator</fullName>
    </submittedName>
</protein>
<keyword evidence="6" id="KW-1185">Reference proteome</keyword>
<evidence type="ECO:0000256" key="3">
    <source>
        <dbReference type="ARBA" id="ARBA00023163"/>
    </source>
</evidence>
<dbReference type="PANTHER" id="PTHR33204">
    <property type="entry name" value="TRANSCRIPTIONAL REGULATOR, MARR FAMILY"/>
    <property type="match status" value="1"/>
</dbReference>
<dbReference type="RefSeq" id="WP_212781215.1">
    <property type="nucleotide sequence ID" value="NZ_BMAY01000012.1"/>
</dbReference>
<dbReference type="Proteomes" id="UP000677218">
    <property type="component" value="Unassembled WGS sequence"/>
</dbReference>
<proteinExistence type="predicted"/>
<dbReference type="EMBL" id="BMAY01000012">
    <property type="protein sequence ID" value="GFZ27531.1"/>
    <property type="molecule type" value="Genomic_DNA"/>
</dbReference>
<dbReference type="SUPFAM" id="SSF46785">
    <property type="entry name" value="Winged helix' DNA-binding domain"/>
    <property type="match status" value="1"/>
</dbReference>
<dbReference type="InterPro" id="IPR036390">
    <property type="entry name" value="WH_DNA-bd_sf"/>
</dbReference>
<dbReference type="AlphaFoldDB" id="A0A916QL40"/>
<dbReference type="InterPro" id="IPR002577">
    <property type="entry name" value="HTH_HxlR"/>
</dbReference>
<keyword evidence="2" id="KW-0238">DNA-binding</keyword>
<dbReference type="InterPro" id="IPR036388">
    <property type="entry name" value="WH-like_DNA-bd_sf"/>
</dbReference>
<dbReference type="PROSITE" id="PS51118">
    <property type="entry name" value="HTH_HXLR"/>
    <property type="match status" value="1"/>
</dbReference>
<dbReference type="Gene3D" id="1.10.10.10">
    <property type="entry name" value="Winged helix-like DNA-binding domain superfamily/Winged helix DNA-binding domain"/>
    <property type="match status" value="1"/>
</dbReference>
<keyword evidence="3" id="KW-0804">Transcription</keyword>
<evidence type="ECO:0000256" key="1">
    <source>
        <dbReference type="ARBA" id="ARBA00023015"/>
    </source>
</evidence>